<evidence type="ECO:0000313" key="12">
    <source>
        <dbReference type="Proteomes" id="UP000479190"/>
    </source>
</evidence>
<evidence type="ECO:0000313" key="11">
    <source>
        <dbReference type="EMBL" id="CAB0044747.1"/>
    </source>
</evidence>
<feature type="repeat" description="ANK" evidence="9">
    <location>
        <begin position="139"/>
        <end position="171"/>
    </location>
</feature>
<accession>A0A6H5J838</accession>
<gene>
    <name evidence="11" type="ORF">TBRA_LOCUS16335</name>
</gene>
<dbReference type="AlphaFoldDB" id="A0A6H5J838"/>
<evidence type="ECO:0000256" key="6">
    <source>
        <dbReference type="ARBA" id="ARBA00023136"/>
    </source>
</evidence>
<evidence type="ECO:0000256" key="4">
    <source>
        <dbReference type="ARBA" id="ARBA00022989"/>
    </source>
</evidence>
<evidence type="ECO:0000256" key="8">
    <source>
        <dbReference type="ARBA" id="ARBA00054366"/>
    </source>
</evidence>
<dbReference type="Proteomes" id="UP000479190">
    <property type="component" value="Unassembled WGS sequence"/>
</dbReference>
<name>A0A6H5J838_9HYME</name>
<dbReference type="CDD" id="cd06257">
    <property type="entry name" value="DnaJ"/>
    <property type="match status" value="1"/>
</dbReference>
<dbReference type="InterPro" id="IPR036869">
    <property type="entry name" value="J_dom_sf"/>
</dbReference>
<feature type="domain" description="J" evidence="10">
    <location>
        <begin position="234"/>
        <end position="284"/>
    </location>
</feature>
<comment type="function">
    <text evidence="8">Probable component of the PAM complex, a complex required for the translocation of transit peptide-containing proteins from the inner membrane into the mitochondrial matrix in an ATP-dependent manner. May act as a co-chaperone that stimulate the ATP-dependent activity.</text>
</comment>
<keyword evidence="6" id="KW-0472">Membrane</keyword>
<evidence type="ECO:0000256" key="9">
    <source>
        <dbReference type="PROSITE-ProRule" id="PRU00023"/>
    </source>
</evidence>
<keyword evidence="5" id="KW-0496">Mitochondrion</keyword>
<dbReference type="GO" id="GO:0001405">
    <property type="term" value="C:PAM complex, Tim23 associated import motor"/>
    <property type="evidence" value="ECO:0007669"/>
    <property type="project" value="TreeGrafter"/>
</dbReference>
<dbReference type="Gene3D" id="1.25.40.20">
    <property type="entry name" value="Ankyrin repeat-containing domain"/>
    <property type="match status" value="1"/>
</dbReference>
<dbReference type="PROSITE" id="PS50076">
    <property type="entry name" value="DNAJ_2"/>
    <property type="match status" value="1"/>
</dbReference>
<dbReference type="PANTHER" id="PTHR12763">
    <property type="match status" value="1"/>
</dbReference>
<dbReference type="Gene3D" id="1.10.287.110">
    <property type="entry name" value="DnaJ domain"/>
    <property type="match status" value="1"/>
</dbReference>
<protein>
    <recommendedName>
        <fullName evidence="10">J domain-containing protein</fullName>
    </recommendedName>
</protein>
<dbReference type="InterPro" id="IPR036770">
    <property type="entry name" value="Ankyrin_rpt-contain_sf"/>
</dbReference>
<proteinExistence type="inferred from homology"/>
<dbReference type="PROSITE" id="PS50297">
    <property type="entry name" value="ANK_REP_REGION"/>
    <property type="match status" value="1"/>
</dbReference>
<evidence type="ECO:0000259" key="10">
    <source>
        <dbReference type="PROSITE" id="PS50076"/>
    </source>
</evidence>
<feature type="non-terminal residue" evidence="11">
    <location>
        <position position="1"/>
    </location>
</feature>
<dbReference type="FunFam" id="1.10.287.110:FF:000001">
    <property type="entry name" value="Import inner membrane translocase subunit tim14"/>
    <property type="match status" value="1"/>
</dbReference>
<dbReference type="SUPFAM" id="SSF46565">
    <property type="entry name" value="Chaperone J-domain"/>
    <property type="match status" value="1"/>
</dbReference>
<keyword evidence="12" id="KW-1185">Reference proteome</keyword>
<sequence>RCGLAGVDFVVLETVAVDNLRLFLRTNGVDPRHPYVRILSRMCMGIDTASQVREEESTARGPSRSDRHHASIKFQRCSPICTVQQCAGASTCSCRDWRPRLGSRIDSLLSDFPPYRPRETLCCKLLWKYGLDVNAKDKYDFTLLHHAARLGLGEEIRFFLQHGANLNTVDVNAIIAGLGLAAVGFAGRYVVKQLPNITSKMAEAVKKMPSLDPQSLAASKYYKGGFEQKMTRREASLILGVSPSAPKAKVKEQFKKLITANHPDRGGSPYLAAKINEAKDMLEK</sequence>
<dbReference type="EMBL" id="CADCXV010001483">
    <property type="protein sequence ID" value="CAB0044747.1"/>
    <property type="molecule type" value="Genomic_DNA"/>
</dbReference>
<evidence type="ECO:0000256" key="3">
    <source>
        <dbReference type="ARBA" id="ARBA00022792"/>
    </source>
</evidence>
<comment type="similarity">
    <text evidence="7">Belongs to the TIM14 family.</text>
</comment>
<dbReference type="SUPFAM" id="SSF48403">
    <property type="entry name" value="Ankyrin repeat"/>
    <property type="match status" value="1"/>
</dbReference>
<reference evidence="11 12" key="1">
    <citation type="submission" date="2020-02" db="EMBL/GenBank/DDBJ databases">
        <authorList>
            <person name="Ferguson B K."/>
        </authorList>
    </citation>
    <scope>NUCLEOTIDE SEQUENCE [LARGE SCALE GENOMIC DNA]</scope>
</reference>
<organism evidence="11 12">
    <name type="scientific">Trichogramma brassicae</name>
    <dbReference type="NCBI Taxonomy" id="86971"/>
    <lineage>
        <taxon>Eukaryota</taxon>
        <taxon>Metazoa</taxon>
        <taxon>Ecdysozoa</taxon>
        <taxon>Arthropoda</taxon>
        <taxon>Hexapoda</taxon>
        <taxon>Insecta</taxon>
        <taxon>Pterygota</taxon>
        <taxon>Neoptera</taxon>
        <taxon>Endopterygota</taxon>
        <taxon>Hymenoptera</taxon>
        <taxon>Apocrita</taxon>
        <taxon>Proctotrupomorpha</taxon>
        <taxon>Chalcidoidea</taxon>
        <taxon>Trichogrammatidae</taxon>
        <taxon>Trichogramma</taxon>
    </lineage>
</organism>
<evidence type="ECO:0000256" key="5">
    <source>
        <dbReference type="ARBA" id="ARBA00023128"/>
    </source>
</evidence>
<keyword evidence="3" id="KW-0999">Mitochondrion inner membrane</keyword>
<keyword evidence="2" id="KW-0812">Transmembrane</keyword>
<dbReference type="GO" id="GO:0001671">
    <property type="term" value="F:ATPase activator activity"/>
    <property type="evidence" value="ECO:0007669"/>
    <property type="project" value="TreeGrafter"/>
</dbReference>
<dbReference type="PANTHER" id="PTHR12763:SF28">
    <property type="entry name" value="GEO10507P1-RELATED"/>
    <property type="match status" value="1"/>
</dbReference>
<dbReference type="InterPro" id="IPR001623">
    <property type="entry name" value="DnaJ_domain"/>
</dbReference>
<comment type="subcellular location">
    <subcellularLocation>
        <location evidence="1">Mitochondrion inner membrane</location>
        <topology evidence="1">Single-pass membrane protein</topology>
    </subcellularLocation>
</comment>
<evidence type="ECO:0000256" key="7">
    <source>
        <dbReference type="ARBA" id="ARBA00038105"/>
    </source>
</evidence>
<keyword evidence="4" id="KW-1133">Transmembrane helix</keyword>
<keyword evidence="9" id="KW-0040">ANK repeat</keyword>
<evidence type="ECO:0000256" key="2">
    <source>
        <dbReference type="ARBA" id="ARBA00022692"/>
    </source>
</evidence>
<dbReference type="OrthoDB" id="240298at2759"/>
<dbReference type="PROSITE" id="PS50088">
    <property type="entry name" value="ANK_REPEAT"/>
    <property type="match status" value="1"/>
</dbReference>
<dbReference type="GO" id="GO:0030150">
    <property type="term" value="P:protein import into mitochondrial matrix"/>
    <property type="evidence" value="ECO:0007669"/>
    <property type="project" value="TreeGrafter"/>
</dbReference>
<dbReference type="Pfam" id="PF13606">
    <property type="entry name" value="Ank_3"/>
    <property type="match status" value="1"/>
</dbReference>
<dbReference type="InterPro" id="IPR002110">
    <property type="entry name" value="Ankyrin_rpt"/>
</dbReference>
<evidence type="ECO:0000256" key="1">
    <source>
        <dbReference type="ARBA" id="ARBA00004434"/>
    </source>
</evidence>